<dbReference type="AlphaFoldDB" id="A0A9W7BLJ9"/>
<name>A0A9W7BLJ9_9STRA</name>
<proteinExistence type="predicted"/>
<accession>A0A9W7BLJ9</accession>
<evidence type="ECO:0000256" key="1">
    <source>
        <dbReference type="SAM" id="MobiDB-lite"/>
    </source>
</evidence>
<dbReference type="Pfam" id="PF10013">
    <property type="entry name" value="DUF2256"/>
    <property type="match status" value="1"/>
</dbReference>
<reference evidence="3" key="1">
    <citation type="journal article" date="2023" name="Commun. Biol.">
        <title>Genome analysis of Parmales, the sister group of diatoms, reveals the evolutionary specialization of diatoms from phago-mixotrophs to photoautotrophs.</title>
        <authorList>
            <person name="Ban H."/>
            <person name="Sato S."/>
            <person name="Yoshikawa S."/>
            <person name="Yamada K."/>
            <person name="Nakamura Y."/>
            <person name="Ichinomiya M."/>
            <person name="Sato N."/>
            <person name="Blanc-Mathieu R."/>
            <person name="Endo H."/>
            <person name="Kuwata A."/>
            <person name="Ogata H."/>
        </authorList>
    </citation>
    <scope>NUCLEOTIDE SEQUENCE [LARGE SCALE GENOMIC DNA]</scope>
</reference>
<evidence type="ECO:0008006" key="4">
    <source>
        <dbReference type="Google" id="ProtNLM"/>
    </source>
</evidence>
<feature type="compositionally biased region" description="Basic and acidic residues" evidence="1">
    <location>
        <begin position="55"/>
        <end position="67"/>
    </location>
</feature>
<evidence type="ECO:0000313" key="2">
    <source>
        <dbReference type="EMBL" id="GMH89304.1"/>
    </source>
</evidence>
<dbReference type="Proteomes" id="UP001162640">
    <property type="component" value="Unassembled WGS sequence"/>
</dbReference>
<feature type="region of interest" description="Disordered" evidence="1">
    <location>
        <begin position="46"/>
        <end position="82"/>
    </location>
</feature>
<evidence type="ECO:0000313" key="3">
    <source>
        <dbReference type="Proteomes" id="UP001162640"/>
    </source>
</evidence>
<dbReference type="InterPro" id="IPR017136">
    <property type="entry name" value="UCP037205"/>
</dbReference>
<sequence>MKNGAGKTVKKQDLPSKDCIICGRPFTWRKKWERNWDEVTTCSKSCNAQRKRGSKGGDTDNNAAERKNARKKKREGTADPSLFSKPCTICDSPSDLLIRCQVDSSKQWNMVCKGCWASVSGGVTDGDADHPHYKYGGLWKNRYAQATI</sequence>
<dbReference type="EMBL" id="BLQM01000427">
    <property type="protein sequence ID" value="GMH89304.1"/>
    <property type="molecule type" value="Genomic_DNA"/>
</dbReference>
<dbReference type="PANTHER" id="PTHR37463">
    <property type="entry name" value="GSL3115 PROTEIN"/>
    <property type="match status" value="1"/>
</dbReference>
<protein>
    <recommendedName>
        <fullName evidence="4">DUF2256 domain-containing protein</fullName>
    </recommendedName>
</protein>
<gene>
    <name evidence="2" type="ORF">TL16_g11418</name>
</gene>
<dbReference type="PANTHER" id="PTHR37463:SF5">
    <property type="entry name" value="DUF2256 DOMAIN-CONTAINING PROTEIN"/>
    <property type="match status" value="1"/>
</dbReference>
<comment type="caution">
    <text evidence="2">The sequence shown here is derived from an EMBL/GenBank/DDBJ whole genome shotgun (WGS) entry which is preliminary data.</text>
</comment>
<organism evidence="2 3">
    <name type="scientific">Triparma laevis f. inornata</name>
    <dbReference type="NCBI Taxonomy" id="1714386"/>
    <lineage>
        <taxon>Eukaryota</taxon>
        <taxon>Sar</taxon>
        <taxon>Stramenopiles</taxon>
        <taxon>Ochrophyta</taxon>
        <taxon>Bolidophyceae</taxon>
        <taxon>Parmales</taxon>
        <taxon>Triparmaceae</taxon>
        <taxon>Triparma</taxon>
    </lineage>
</organism>